<feature type="domain" description="HTH araC/xylS-type" evidence="4">
    <location>
        <begin position="8"/>
        <end position="68"/>
    </location>
</feature>
<dbReference type="EMBL" id="VSSQ01048882">
    <property type="protein sequence ID" value="MPN02928.1"/>
    <property type="molecule type" value="Genomic_DNA"/>
</dbReference>
<evidence type="ECO:0000259" key="4">
    <source>
        <dbReference type="PROSITE" id="PS01124"/>
    </source>
</evidence>
<evidence type="ECO:0000256" key="2">
    <source>
        <dbReference type="ARBA" id="ARBA00023125"/>
    </source>
</evidence>
<dbReference type="SUPFAM" id="SSF46689">
    <property type="entry name" value="Homeodomain-like"/>
    <property type="match status" value="1"/>
</dbReference>
<dbReference type="InterPro" id="IPR018060">
    <property type="entry name" value="HTH_AraC"/>
</dbReference>
<gene>
    <name evidence="5" type="ORF">SDC9_150149</name>
</gene>
<keyword evidence="3" id="KW-0804">Transcription</keyword>
<evidence type="ECO:0000256" key="3">
    <source>
        <dbReference type="ARBA" id="ARBA00023163"/>
    </source>
</evidence>
<reference evidence="5" key="1">
    <citation type="submission" date="2019-08" db="EMBL/GenBank/DDBJ databases">
        <authorList>
            <person name="Kucharzyk K."/>
            <person name="Murdoch R.W."/>
            <person name="Higgins S."/>
            <person name="Loffler F."/>
        </authorList>
    </citation>
    <scope>NUCLEOTIDE SEQUENCE</scope>
</reference>
<evidence type="ECO:0000313" key="5">
    <source>
        <dbReference type="EMBL" id="MPN02928.1"/>
    </source>
</evidence>
<dbReference type="InterPro" id="IPR050959">
    <property type="entry name" value="MarA-like"/>
</dbReference>
<keyword evidence="1" id="KW-0805">Transcription regulation</keyword>
<name>A0A645ELN0_9ZZZZ</name>
<keyword evidence="2" id="KW-0238">DNA-binding</keyword>
<proteinExistence type="predicted"/>
<dbReference type="Gene3D" id="1.10.10.60">
    <property type="entry name" value="Homeodomain-like"/>
    <property type="match status" value="1"/>
</dbReference>
<protein>
    <recommendedName>
        <fullName evidence="4">HTH araC/xylS-type domain-containing protein</fullName>
    </recommendedName>
</protein>
<dbReference type="GO" id="GO:0043565">
    <property type="term" value="F:sequence-specific DNA binding"/>
    <property type="evidence" value="ECO:0007669"/>
    <property type="project" value="InterPro"/>
</dbReference>
<accession>A0A645ELN0</accession>
<sequence length="68" mass="7971">MEWVQRMTATVDYIEGHLADDIMYDEVAKIACCSMHQFGRVFSYIVGISLAEYIRRRRLTLGIRITEQ</sequence>
<evidence type="ECO:0000256" key="1">
    <source>
        <dbReference type="ARBA" id="ARBA00023015"/>
    </source>
</evidence>
<organism evidence="5">
    <name type="scientific">bioreactor metagenome</name>
    <dbReference type="NCBI Taxonomy" id="1076179"/>
    <lineage>
        <taxon>unclassified sequences</taxon>
        <taxon>metagenomes</taxon>
        <taxon>ecological metagenomes</taxon>
    </lineage>
</organism>
<dbReference type="PROSITE" id="PS01124">
    <property type="entry name" value="HTH_ARAC_FAMILY_2"/>
    <property type="match status" value="1"/>
</dbReference>
<dbReference type="PANTHER" id="PTHR47504:SF5">
    <property type="entry name" value="RIGHT ORIGIN-BINDING PROTEIN"/>
    <property type="match status" value="1"/>
</dbReference>
<comment type="caution">
    <text evidence="5">The sequence shown here is derived from an EMBL/GenBank/DDBJ whole genome shotgun (WGS) entry which is preliminary data.</text>
</comment>
<dbReference type="GO" id="GO:0003700">
    <property type="term" value="F:DNA-binding transcription factor activity"/>
    <property type="evidence" value="ECO:0007669"/>
    <property type="project" value="InterPro"/>
</dbReference>
<dbReference type="AlphaFoldDB" id="A0A645ELN0"/>
<dbReference type="InterPro" id="IPR009057">
    <property type="entry name" value="Homeodomain-like_sf"/>
</dbReference>
<dbReference type="PANTHER" id="PTHR47504">
    <property type="entry name" value="RIGHT ORIGIN-BINDING PROTEIN"/>
    <property type="match status" value="1"/>
</dbReference>